<gene>
    <name evidence="1" type="ORF">CWO07_02000</name>
</gene>
<organism evidence="1 2">
    <name type="scientific">Vibrio splendidus</name>
    <dbReference type="NCBI Taxonomy" id="29497"/>
    <lineage>
        <taxon>Bacteria</taxon>
        <taxon>Pseudomonadati</taxon>
        <taxon>Pseudomonadota</taxon>
        <taxon>Gammaproteobacteria</taxon>
        <taxon>Vibrionales</taxon>
        <taxon>Vibrionaceae</taxon>
        <taxon>Vibrio</taxon>
    </lineage>
</organism>
<dbReference type="RefSeq" id="WP_108187159.1">
    <property type="nucleotide sequence ID" value="NZ_PIFK01000003.1"/>
</dbReference>
<sequence length="82" mass="9182">MTKIEIYDFIGELAIALYSKQITISLSALNAILEDRGAAYGNNRGLASGVAAAYRHWEQKDPVIYHAIAFTFRDKHGNIPWD</sequence>
<dbReference type="EMBL" id="PIFK01000003">
    <property type="protein sequence ID" value="PTP39363.1"/>
    <property type="molecule type" value="Genomic_DNA"/>
</dbReference>
<dbReference type="Proteomes" id="UP000244197">
    <property type="component" value="Unassembled WGS sequence"/>
</dbReference>
<evidence type="ECO:0000313" key="2">
    <source>
        <dbReference type="Proteomes" id="UP000244197"/>
    </source>
</evidence>
<proteinExistence type="predicted"/>
<comment type="caution">
    <text evidence="1">The sequence shown here is derived from an EMBL/GenBank/DDBJ whole genome shotgun (WGS) entry which is preliminary data.</text>
</comment>
<reference evidence="1 2" key="1">
    <citation type="submission" date="2017-11" db="EMBL/GenBank/DDBJ databases">
        <title>Population delineation of vibrios coincides with oyster pathogenicity.</title>
        <authorList>
            <person name="Bruto M."/>
            <person name="Labreuche Y."/>
            <person name="James A."/>
            <person name="Piel D."/>
            <person name="Chenivesse S."/>
            <person name="Petton B."/>
            <person name="Polz M.F."/>
            <person name="Le Roux F."/>
        </authorList>
    </citation>
    <scope>NUCLEOTIDE SEQUENCE [LARGE SCALE GENOMIC DNA]</scope>
    <source>
        <strain evidence="1 2">FF_144</strain>
    </source>
</reference>
<accession>A0A2T5F0T6</accession>
<evidence type="ECO:0000313" key="1">
    <source>
        <dbReference type="EMBL" id="PTP39363.1"/>
    </source>
</evidence>
<protein>
    <submittedName>
        <fullName evidence="1">Uncharacterized protein</fullName>
    </submittedName>
</protein>
<name>A0A2T5F0T6_VIBSP</name>
<dbReference type="AlphaFoldDB" id="A0A2T5F0T6"/>